<evidence type="ECO:0000256" key="1">
    <source>
        <dbReference type="SAM" id="MobiDB-lite"/>
    </source>
</evidence>
<feature type="region of interest" description="Disordered" evidence="1">
    <location>
        <begin position="1"/>
        <end position="22"/>
    </location>
</feature>
<name>A0A1C3XKI4_9BRAD</name>
<dbReference type="Proteomes" id="UP000183174">
    <property type="component" value="Unassembled WGS sequence"/>
</dbReference>
<evidence type="ECO:0000313" key="2">
    <source>
        <dbReference type="EMBL" id="SCB52778.1"/>
    </source>
</evidence>
<dbReference type="RefSeq" id="WP_036031923.1">
    <property type="nucleotide sequence ID" value="NZ_FMAE01000040.1"/>
</dbReference>
<organism evidence="2 3">
    <name type="scientific">Bradyrhizobium yuanmingense</name>
    <dbReference type="NCBI Taxonomy" id="108015"/>
    <lineage>
        <taxon>Bacteria</taxon>
        <taxon>Pseudomonadati</taxon>
        <taxon>Pseudomonadota</taxon>
        <taxon>Alphaproteobacteria</taxon>
        <taxon>Hyphomicrobiales</taxon>
        <taxon>Nitrobacteraceae</taxon>
        <taxon>Bradyrhizobium</taxon>
    </lineage>
</organism>
<sequence length="87" mass="9231">MLRAEAPTDIPPTPVPNKVKSTPFGSGVVVLSIPMAEKLLVLTVLLLKPATPSMTSQVPPLQINASIRISLFTSVKLADVVDREAVN</sequence>
<dbReference type="EMBL" id="FMAE01000040">
    <property type="protein sequence ID" value="SCB52778.1"/>
    <property type="molecule type" value="Genomic_DNA"/>
</dbReference>
<protein>
    <submittedName>
        <fullName evidence="2">Uncharacterized protein</fullName>
    </submittedName>
</protein>
<reference evidence="2 3" key="1">
    <citation type="submission" date="2016-08" db="EMBL/GenBank/DDBJ databases">
        <authorList>
            <person name="Seilhamer J.J."/>
        </authorList>
    </citation>
    <scope>NUCLEOTIDE SEQUENCE [LARGE SCALE GENOMIC DNA]</scope>
    <source>
        <strain evidence="2 3">CCBAU 10071</strain>
    </source>
</reference>
<dbReference type="AlphaFoldDB" id="A0A1C3XKI4"/>
<gene>
    <name evidence="2" type="ORF">GA0061099_10404</name>
</gene>
<evidence type="ECO:0000313" key="3">
    <source>
        <dbReference type="Proteomes" id="UP000183174"/>
    </source>
</evidence>
<proteinExistence type="predicted"/>
<accession>A0A1C3XKI4</accession>